<evidence type="ECO:0000256" key="1">
    <source>
        <dbReference type="SAM" id="MobiDB-lite"/>
    </source>
</evidence>
<protein>
    <recommendedName>
        <fullName evidence="2">Aminotransferase-like plant mobile domain-containing protein</fullName>
    </recommendedName>
</protein>
<feature type="domain" description="Aminotransferase-like plant mobile" evidence="2">
    <location>
        <begin position="241"/>
        <end position="357"/>
    </location>
</feature>
<feature type="compositionally biased region" description="Polar residues" evidence="1">
    <location>
        <begin position="437"/>
        <end position="449"/>
    </location>
</feature>
<comment type="caution">
    <text evidence="3">The sequence shown here is derived from an EMBL/GenBank/DDBJ whole genome shotgun (WGS) entry which is preliminary data.</text>
</comment>
<accession>A0A9Q1QIT8</accession>
<dbReference type="OrthoDB" id="2011236at2759"/>
<dbReference type="EMBL" id="JAKOGI010000120">
    <property type="protein sequence ID" value="KAJ8443399.1"/>
    <property type="molecule type" value="Genomic_DNA"/>
</dbReference>
<keyword evidence="4" id="KW-1185">Reference proteome</keyword>
<dbReference type="PANTHER" id="PTHR46033:SF1">
    <property type="entry name" value="PROTEIN MAIN-LIKE 2"/>
    <property type="match status" value="1"/>
</dbReference>
<organism evidence="3 4">
    <name type="scientific">Carnegiea gigantea</name>
    <dbReference type="NCBI Taxonomy" id="171969"/>
    <lineage>
        <taxon>Eukaryota</taxon>
        <taxon>Viridiplantae</taxon>
        <taxon>Streptophyta</taxon>
        <taxon>Embryophyta</taxon>
        <taxon>Tracheophyta</taxon>
        <taxon>Spermatophyta</taxon>
        <taxon>Magnoliopsida</taxon>
        <taxon>eudicotyledons</taxon>
        <taxon>Gunneridae</taxon>
        <taxon>Pentapetalae</taxon>
        <taxon>Caryophyllales</taxon>
        <taxon>Cactineae</taxon>
        <taxon>Cactaceae</taxon>
        <taxon>Cactoideae</taxon>
        <taxon>Echinocereeae</taxon>
        <taxon>Carnegiea</taxon>
    </lineage>
</organism>
<dbReference type="InterPro" id="IPR019557">
    <property type="entry name" value="AminoTfrase-like_pln_mobile"/>
</dbReference>
<feature type="region of interest" description="Disordered" evidence="1">
    <location>
        <begin position="408"/>
        <end position="472"/>
    </location>
</feature>
<evidence type="ECO:0000313" key="4">
    <source>
        <dbReference type="Proteomes" id="UP001153076"/>
    </source>
</evidence>
<evidence type="ECO:0000313" key="3">
    <source>
        <dbReference type="EMBL" id="KAJ8443399.1"/>
    </source>
</evidence>
<evidence type="ECO:0000259" key="2">
    <source>
        <dbReference type="Pfam" id="PF10536"/>
    </source>
</evidence>
<dbReference type="InterPro" id="IPR044824">
    <property type="entry name" value="MAIN-like"/>
</dbReference>
<reference evidence="3" key="1">
    <citation type="submission" date="2022-04" db="EMBL/GenBank/DDBJ databases">
        <title>Carnegiea gigantea Genome sequencing and assembly v2.</title>
        <authorList>
            <person name="Copetti D."/>
            <person name="Sanderson M.J."/>
            <person name="Burquez A."/>
            <person name="Wojciechowski M.F."/>
        </authorList>
    </citation>
    <scope>NUCLEOTIDE SEQUENCE</scope>
    <source>
        <strain evidence="3">SGP5-SGP5p</strain>
        <tissue evidence="3">Aerial part</tissue>
    </source>
</reference>
<dbReference type="Proteomes" id="UP001153076">
    <property type="component" value="Unassembled WGS sequence"/>
</dbReference>
<dbReference type="Pfam" id="PF10536">
    <property type="entry name" value="PMD"/>
    <property type="match status" value="1"/>
</dbReference>
<dbReference type="PANTHER" id="PTHR46033">
    <property type="entry name" value="PROTEIN MAIN-LIKE 2"/>
    <property type="match status" value="1"/>
</dbReference>
<gene>
    <name evidence="3" type="ORF">Cgig2_018832</name>
</gene>
<dbReference type="AlphaFoldDB" id="A0A9Q1QIT8"/>
<feature type="compositionally biased region" description="Basic residues" evidence="1">
    <location>
        <begin position="417"/>
        <end position="434"/>
    </location>
</feature>
<proteinExistence type="predicted"/>
<name>A0A9Q1QIT8_9CARY</name>
<sequence length="472" mass="54478">MDWTKRVLARFEEPLKQDGVFGAVGVSQFPYHFDANIWRAFCKLWGPLTNTLHHGAGKVGISLYDLERVGGHNKYPAAVAELLRIHAELCEFFTKLSIFIMTSKYLVYFAYGEQTDSEKEKVEIKKRSPLRISRQKRIEDLNITAEGELAAFLAFWLSRFVLPHDSFLDGFWATSYIYHDLGDAASNPNYPELFPCLYRRRPDSDCPDDFSTLVCHAGLLGSKLSLPQARHIFRDVRYLSLRASSYRENSRNGRDMIDMGLPEKFLLSIRSAVLPVRVGAELILEPYYPNRFARQFGFDQEVPSNRLSFIRALRQQRSVMDLAQAYADLQRRDTEAKFYIPPSYYKGVCSWDYCRWWTKISTPYLSQSVERVHHTTTNKNELLREVVSLFLELLKFRELQVIIVPRGDPSLSSSEKGKKKVSSGNRRPQKKNKRTPNDQSSATANSHDQSPIEVNFKRARYDRLNPISESSD</sequence>
<dbReference type="GO" id="GO:0010073">
    <property type="term" value="P:meristem maintenance"/>
    <property type="evidence" value="ECO:0007669"/>
    <property type="project" value="InterPro"/>
</dbReference>